<evidence type="ECO:0000313" key="4">
    <source>
        <dbReference type="RefSeq" id="XP_022328234.1"/>
    </source>
</evidence>
<dbReference type="Proteomes" id="UP000694844">
    <property type="component" value="Chromosome 3"/>
</dbReference>
<dbReference type="GeneID" id="111127372"/>
<feature type="region of interest" description="Disordered" evidence="2">
    <location>
        <begin position="277"/>
        <end position="296"/>
    </location>
</feature>
<dbReference type="RefSeq" id="XP_022328234.1">
    <property type="nucleotide sequence ID" value="XM_022472526.1"/>
</dbReference>
<evidence type="ECO:0000256" key="2">
    <source>
        <dbReference type="SAM" id="MobiDB-lite"/>
    </source>
</evidence>
<dbReference type="PANTHER" id="PTHR14469">
    <property type="entry name" value="SARCOMA ANTIGEN NY-SAR-23"/>
    <property type="match status" value="1"/>
</dbReference>
<proteinExistence type="inferred from homology"/>
<comment type="similarity">
    <text evidence="1">Belongs to the PC-esterase family.</text>
</comment>
<organism evidence="3 4">
    <name type="scientific">Crassostrea virginica</name>
    <name type="common">Eastern oyster</name>
    <dbReference type="NCBI Taxonomy" id="6565"/>
    <lineage>
        <taxon>Eukaryota</taxon>
        <taxon>Metazoa</taxon>
        <taxon>Spiralia</taxon>
        <taxon>Lophotrochozoa</taxon>
        <taxon>Mollusca</taxon>
        <taxon>Bivalvia</taxon>
        <taxon>Autobranchia</taxon>
        <taxon>Pteriomorphia</taxon>
        <taxon>Ostreida</taxon>
        <taxon>Ostreoidea</taxon>
        <taxon>Ostreidae</taxon>
        <taxon>Crassostrea</taxon>
    </lineage>
</organism>
<protein>
    <submittedName>
        <fullName evidence="4">PC-esterase domain-containing protein 1A-like</fullName>
    </submittedName>
</protein>
<keyword evidence="3" id="KW-1185">Reference proteome</keyword>
<feature type="compositionally biased region" description="Polar residues" evidence="2">
    <location>
        <begin position="278"/>
        <end position="287"/>
    </location>
</feature>
<feature type="region of interest" description="Disordered" evidence="2">
    <location>
        <begin position="375"/>
        <end position="409"/>
    </location>
</feature>
<dbReference type="OrthoDB" id="9975373at2759"/>
<dbReference type="KEGG" id="cvn:111127372"/>
<sequence length="409" mass="48277">MVMADIFLSEDIIKLLHNKFVVIIGDSIQRAIYKDMVMLLQRNLYLKDRHLRNKGEMSFERDELIEGGRKGKMTNGVNYKEIRQYHRENHLLRFYFVTRCYNTYVESILSDLCQDPKPDIIIMNSCLWDISRYGKNGVDEYKQNLVHLFDRFKQSLSPDCLVIWNATLPISKNIRGGFLIPELHRRAADGVHWDQTAHRRITNLLLCHISEAWQEKLPGRCGNLRKLDTTKASVGQNERKTGWSSNNNMNVVPGTCKPMMNYHSPVSNLYSHPRHFPDTNNNLSAETAPNPDSKYRHRQPYFQRRDAPVDNKCQLYQGNDNCYYMSSEQKDNRESCHAMPDFHQDLPLPRGDRFHVMNNNANSCSPFTWQPYREQEVPRCGRSREMDRRRNPYQRREAKDWKSHRSKYV</sequence>
<evidence type="ECO:0000256" key="1">
    <source>
        <dbReference type="ARBA" id="ARBA00037957"/>
    </source>
</evidence>
<dbReference type="PANTHER" id="PTHR14469:SF0">
    <property type="entry name" value="FAMILY WITH SEQUENCE SIMILARITY 113"/>
    <property type="match status" value="1"/>
</dbReference>
<gene>
    <name evidence="4" type="primary">LOC111127372</name>
</gene>
<dbReference type="AlphaFoldDB" id="A0A8B8DKW6"/>
<accession>A0A8B8DKW6</accession>
<name>A0A8B8DKW6_CRAVI</name>
<evidence type="ECO:0000313" key="3">
    <source>
        <dbReference type="Proteomes" id="UP000694844"/>
    </source>
</evidence>
<dbReference type="SUPFAM" id="SSF52266">
    <property type="entry name" value="SGNH hydrolase"/>
    <property type="match status" value="1"/>
</dbReference>
<feature type="compositionally biased region" description="Basic and acidic residues" evidence="2">
    <location>
        <begin position="375"/>
        <end position="403"/>
    </location>
</feature>
<reference evidence="4" key="1">
    <citation type="submission" date="2025-08" db="UniProtKB">
        <authorList>
            <consortium name="RefSeq"/>
        </authorList>
    </citation>
    <scope>IDENTIFICATION</scope>
    <source>
        <tissue evidence="4">Whole sample</tissue>
    </source>
</reference>